<evidence type="ECO:0000313" key="3">
    <source>
        <dbReference type="EnsemblMetazoa" id="Aqu2.1.22996_001"/>
    </source>
</evidence>
<dbReference type="InParanoid" id="A0A1X7U6B1"/>
<dbReference type="Gene3D" id="2.30.29.30">
    <property type="entry name" value="Pleckstrin-homology domain (PH domain)/Phosphotyrosine-binding domain (PTB)"/>
    <property type="match status" value="1"/>
</dbReference>
<dbReference type="InterPro" id="IPR011993">
    <property type="entry name" value="PH-like_dom_sf"/>
</dbReference>
<dbReference type="InterPro" id="IPR057692">
    <property type="entry name" value="DUF7932"/>
</dbReference>
<feature type="compositionally biased region" description="Gly residues" evidence="1">
    <location>
        <begin position="445"/>
        <end position="466"/>
    </location>
</feature>
<dbReference type="eggNOG" id="KOG3544">
    <property type="taxonomic scope" value="Eukaryota"/>
</dbReference>
<reference evidence="3" key="1">
    <citation type="submission" date="2017-05" db="UniProtKB">
        <authorList>
            <consortium name="EnsemblMetazoa"/>
        </authorList>
    </citation>
    <scope>IDENTIFICATION</scope>
</reference>
<dbReference type="SUPFAM" id="SSF50729">
    <property type="entry name" value="PH domain-like"/>
    <property type="match status" value="1"/>
</dbReference>
<feature type="compositionally biased region" description="Gly residues" evidence="1">
    <location>
        <begin position="364"/>
        <end position="389"/>
    </location>
</feature>
<feature type="compositionally biased region" description="Low complexity" evidence="1">
    <location>
        <begin position="579"/>
        <end position="592"/>
    </location>
</feature>
<proteinExistence type="predicted"/>
<dbReference type="Pfam" id="PF25560">
    <property type="entry name" value="DUF7932"/>
    <property type="match status" value="1"/>
</dbReference>
<feature type="region of interest" description="Disordered" evidence="1">
    <location>
        <begin position="539"/>
        <end position="608"/>
    </location>
</feature>
<organism evidence="3">
    <name type="scientific">Amphimedon queenslandica</name>
    <name type="common">Sponge</name>
    <dbReference type="NCBI Taxonomy" id="400682"/>
    <lineage>
        <taxon>Eukaryota</taxon>
        <taxon>Metazoa</taxon>
        <taxon>Porifera</taxon>
        <taxon>Demospongiae</taxon>
        <taxon>Heteroscleromorpha</taxon>
        <taxon>Haplosclerida</taxon>
        <taxon>Niphatidae</taxon>
        <taxon>Amphimedon</taxon>
    </lineage>
</organism>
<feature type="compositionally biased region" description="Gly residues" evidence="1">
    <location>
        <begin position="482"/>
        <end position="497"/>
    </location>
</feature>
<dbReference type="OrthoDB" id="10041306at2759"/>
<name>A0A1X7U6B1_AMPQE</name>
<sequence>MATQAPPLLTLQEGSVQTCSGYVEKQSRILKRWKKRWLIITPGQYQHQVFTEKNGTQKLFFEIPPARKPLVEPVTTDPKDSNYTSFHVINQTTGKRLGTFRTPDIVQMRSFMASFGHTGEGLFSKAEGANEIPVEATHGLWDVIHPSEEELVQRQTAFNEGIKEKKDEGEVVPRPVDAPPNYAQTMEQLALGFYLPNDLQPETPVVYPGQAMPIYDPSVAAASSSTRRPSHDTFRPPHGPPVFCPISIGYGPEVGLSDGQQALWDPIGKYYFFLDHLQKVTFFEDPRPPIASKPALKKRQGTYGDRKREKTLPKALCRSHHIINHTSQRAQSKKHGFVLNAAGIDGDDGNHGKAGTTGTSGNYGMDGRGYGSDGSAGGPGGVGGQGEFGQRGQDATEASDVILSLSGNSESLHVSGSCKFTAHLGGDKYEEVLFVNCRGGDGGRGGNGGTGGAGGRGGKGGNGACGRPGASHSDAPGDNGEEGGNGGNGGLGGAGGKGGRGGDGGNAGYGGACVLQAQDPRLFMLVEVDCMCGVGGKKGHGGQGGEGGSGGSGGSGGFGGPGGMGGTFTNDDGVTFPYPCGFPGPSGRSGSRGYDGRQGASGQDGINGKSAPIGGILWVTSSPDGGILHESSTRYDCHVTGFHTASAVDDGIFEPNERVIITDLTMTNDASMDLPSGAIAFIPSTQTIKFEPIKHELPEIPCGTTYTVPVSYYGRIFDQPPPNKPGPFVSKAEFVSRVELLGRPFERSFHKKTLVVQYPIKLAFMKCPENLGRGETANLEIGIKNISQMPYGSVPGSGGKVILQVHFDQRLLPVAAANVGLSLVPYTVTYDPNMRDSLYVQLHEIPPKGTVVVQLTVQMESRAELFDRCLWQADVYLRDKLIEYNHQMIRVSPFYTPTASPSDILMITGSGISRREFVFWQKILESLYVTVDFWDTDRYNGVSVDATTNTRHAVTWEGRYGGKMILYPHADLNKLHGMELVRRELKARKKRSSNSVLKRSCQQVERICSQITSMVSQASGINPRGLLWLPRFIQLVDSDRFHFSHQHTTKDKCFNLTGD</sequence>
<evidence type="ECO:0000259" key="2">
    <source>
        <dbReference type="Pfam" id="PF25560"/>
    </source>
</evidence>
<dbReference type="EnsemblMetazoa" id="Aqu2.1.22996_001">
    <property type="protein sequence ID" value="Aqu2.1.22996_001"/>
    <property type="gene ID" value="Aqu2.1.22996"/>
</dbReference>
<dbReference type="AlphaFoldDB" id="A0A1X7U6B1"/>
<evidence type="ECO:0000256" key="1">
    <source>
        <dbReference type="SAM" id="MobiDB-lite"/>
    </source>
</evidence>
<accession>A0A1X7U6B1</accession>
<feature type="region of interest" description="Disordered" evidence="1">
    <location>
        <begin position="445"/>
        <end position="497"/>
    </location>
</feature>
<feature type="domain" description="DUF7932" evidence="2">
    <location>
        <begin position="638"/>
        <end position="758"/>
    </location>
</feature>
<feature type="compositionally biased region" description="Gly residues" evidence="1">
    <location>
        <begin position="539"/>
        <end position="566"/>
    </location>
</feature>
<protein>
    <recommendedName>
        <fullName evidence="2">DUF7932 domain-containing protein</fullName>
    </recommendedName>
</protein>
<feature type="region of interest" description="Disordered" evidence="1">
    <location>
        <begin position="350"/>
        <end position="395"/>
    </location>
</feature>